<reference evidence="1 2" key="1">
    <citation type="journal article" date="2019" name="Commun. Biol.">
        <title>The bagworm genome reveals a unique fibroin gene that provides high tensile strength.</title>
        <authorList>
            <person name="Kono N."/>
            <person name="Nakamura H."/>
            <person name="Ohtoshi R."/>
            <person name="Tomita M."/>
            <person name="Numata K."/>
            <person name="Arakawa K."/>
        </authorList>
    </citation>
    <scope>NUCLEOTIDE SEQUENCE [LARGE SCALE GENOMIC DNA]</scope>
</reference>
<dbReference type="Proteomes" id="UP000299102">
    <property type="component" value="Unassembled WGS sequence"/>
</dbReference>
<proteinExistence type="predicted"/>
<dbReference type="EMBL" id="BGZK01001545">
    <property type="protein sequence ID" value="GBP82054.1"/>
    <property type="molecule type" value="Genomic_DNA"/>
</dbReference>
<protein>
    <submittedName>
        <fullName evidence="1">Uncharacterized protein</fullName>
    </submittedName>
</protein>
<sequence length="83" mass="9783">MIDFIRYSTVITCKRLSSRHRLVTPPTLLRSFAFHSSCRSCPLTVEVNRPMLQTRTIQTQNIMIEDSKKPQYTKILDGLEQWR</sequence>
<gene>
    <name evidence="1" type="ORF">EVAR_52403_1</name>
</gene>
<dbReference type="AlphaFoldDB" id="A0A4C1Z4Q0"/>
<organism evidence="1 2">
    <name type="scientific">Eumeta variegata</name>
    <name type="common">Bagworm moth</name>
    <name type="synonym">Eumeta japonica</name>
    <dbReference type="NCBI Taxonomy" id="151549"/>
    <lineage>
        <taxon>Eukaryota</taxon>
        <taxon>Metazoa</taxon>
        <taxon>Ecdysozoa</taxon>
        <taxon>Arthropoda</taxon>
        <taxon>Hexapoda</taxon>
        <taxon>Insecta</taxon>
        <taxon>Pterygota</taxon>
        <taxon>Neoptera</taxon>
        <taxon>Endopterygota</taxon>
        <taxon>Lepidoptera</taxon>
        <taxon>Glossata</taxon>
        <taxon>Ditrysia</taxon>
        <taxon>Tineoidea</taxon>
        <taxon>Psychidae</taxon>
        <taxon>Oiketicinae</taxon>
        <taxon>Eumeta</taxon>
    </lineage>
</organism>
<accession>A0A4C1Z4Q0</accession>
<evidence type="ECO:0000313" key="2">
    <source>
        <dbReference type="Proteomes" id="UP000299102"/>
    </source>
</evidence>
<comment type="caution">
    <text evidence="1">The sequence shown here is derived from an EMBL/GenBank/DDBJ whole genome shotgun (WGS) entry which is preliminary data.</text>
</comment>
<keyword evidence="2" id="KW-1185">Reference proteome</keyword>
<name>A0A4C1Z4Q0_EUMVA</name>
<evidence type="ECO:0000313" key="1">
    <source>
        <dbReference type="EMBL" id="GBP82054.1"/>
    </source>
</evidence>